<keyword evidence="4" id="KW-1185">Reference proteome</keyword>
<protein>
    <recommendedName>
        <fullName evidence="2">Pyrroloquinoline quinone-dependent pyranose dehydrogenase beta-propeller domain-containing protein</fullName>
    </recommendedName>
</protein>
<gene>
    <name evidence="3" type="ORF">DXG03_003364</name>
</gene>
<accession>A0A9P7KAT8</accession>
<feature type="signal peptide" evidence="1">
    <location>
        <begin position="1"/>
        <end position="19"/>
    </location>
</feature>
<proteinExistence type="predicted"/>
<dbReference type="Gene3D" id="2.120.10.30">
    <property type="entry name" value="TolB, C-terminal domain"/>
    <property type="match status" value="1"/>
</dbReference>
<organism evidence="3 4">
    <name type="scientific">Asterophora parasitica</name>
    <dbReference type="NCBI Taxonomy" id="117018"/>
    <lineage>
        <taxon>Eukaryota</taxon>
        <taxon>Fungi</taxon>
        <taxon>Dikarya</taxon>
        <taxon>Basidiomycota</taxon>
        <taxon>Agaricomycotina</taxon>
        <taxon>Agaricomycetes</taxon>
        <taxon>Agaricomycetidae</taxon>
        <taxon>Agaricales</taxon>
        <taxon>Tricholomatineae</taxon>
        <taxon>Lyophyllaceae</taxon>
        <taxon>Asterophora</taxon>
    </lineage>
</organism>
<sequence>MKLLPSLLGLACLARLGAATFQPTGVPFKAPVTVAAGFVAKVAFSNLTAPRGIAFDSEQNLLVIERGFGVTAFTRVSGPSPGFERTVVVQNPDLTHGIEVDGSTLYVSTASSVIAYEYDATTKSVSASPASPYAVVDGVPGDGGESHHSSTERNDLTVDTELKTHTLLLEKNPTTGTRRAILVGAGPLTNIDPTARDPASGRSQIRRFVFPLTSPPVYPPVALHWADGQIIAYGIRNPGGFAYRVGPTIGTANTLNLYTVENGASIDGAAGLTTQFVNDNPSDELNLVKYSTGPYPALPKSYGFPDCTSLWNGDADIAGVPQYAGLPRGSQFSLNLDLLHNDAWCKDAAKNQPPLLHFQRSLPIEFPSL</sequence>
<evidence type="ECO:0000313" key="3">
    <source>
        <dbReference type="EMBL" id="KAG5642240.1"/>
    </source>
</evidence>
<comment type="caution">
    <text evidence="3">The sequence shown here is derived from an EMBL/GenBank/DDBJ whole genome shotgun (WGS) entry which is preliminary data.</text>
</comment>
<dbReference type="AlphaFoldDB" id="A0A9P7KAT8"/>
<dbReference type="OrthoDB" id="507128at2759"/>
<dbReference type="InterPro" id="IPR011041">
    <property type="entry name" value="Quinoprot_gluc/sorb_DH_b-prop"/>
</dbReference>
<feature type="chain" id="PRO_5040333756" description="Pyrroloquinoline quinone-dependent pyranose dehydrogenase beta-propeller domain-containing protein" evidence="1">
    <location>
        <begin position="20"/>
        <end position="369"/>
    </location>
</feature>
<dbReference type="EMBL" id="JABCKV010000203">
    <property type="protein sequence ID" value="KAG5642240.1"/>
    <property type="molecule type" value="Genomic_DNA"/>
</dbReference>
<dbReference type="Pfam" id="PF22807">
    <property type="entry name" value="TrAA12"/>
    <property type="match status" value="1"/>
</dbReference>
<name>A0A9P7KAT8_9AGAR</name>
<dbReference type="InterPro" id="IPR054539">
    <property type="entry name" value="Beta-prop_PDH"/>
</dbReference>
<dbReference type="SUPFAM" id="SSF50952">
    <property type="entry name" value="Soluble quinoprotein glucose dehydrogenase"/>
    <property type="match status" value="1"/>
</dbReference>
<evidence type="ECO:0000259" key="2">
    <source>
        <dbReference type="Pfam" id="PF22807"/>
    </source>
</evidence>
<keyword evidence="1" id="KW-0732">Signal</keyword>
<reference evidence="3" key="1">
    <citation type="submission" date="2020-07" db="EMBL/GenBank/DDBJ databases">
        <authorList>
            <person name="Nieuwenhuis M."/>
            <person name="Van De Peppel L.J.J."/>
        </authorList>
    </citation>
    <scope>NUCLEOTIDE SEQUENCE</scope>
    <source>
        <strain evidence="3">AP01</strain>
        <tissue evidence="3">Mycelium</tissue>
    </source>
</reference>
<reference evidence="3" key="2">
    <citation type="submission" date="2021-10" db="EMBL/GenBank/DDBJ databases">
        <title>Phylogenomics reveals ancestral predisposition of the termite-cultivated fungus Termitomyces towards a domesticated lifestyle.</title>
        <authorList>
            <person name="Auxier B."/>
            <person name="Grum-Grzhimaylo A."/>
            <person name="Cardenas M.E."/>
            <person name="Lodge J.D."/>
            <person name="Laessoe T."/>
            <person name="Pedersen O."/>
            <person name="Smith M.E."/>
            <person name="Kuyper T.W."/>
            <person name="Franco-Molano E.A."/>
            <person name="Baroni T.J."/>
            <person name="Aanen D.K."/>
        </authorList>
    </citation>
    <scope>NUCLEOTIDE SEQUENCE</scope>
    <source>
        <strain evidence="3">AP01</strain>
        <tissue evidence="3">Mycelium</tissue>
    </source>
</reference>
<dbReference type="Proteomes" id="UP000775547">
    <property type="component" value="Unassembled WGS sequence"/>
</dbReference>
<dbReference type="InterPro" id="IPR011042">
    <property type="entry name" value="6-blade_b-propeller_TolB-like"/>
</dbReference>
<evidence type="ECO:0000256" key="1">
    <source>
        <dbReference type="SAM" id="SignalP"/>
    </source>
</evidence>
<evidence type="ECO:0000313" key="4">
    <source>
        <dbReference type="Proteomes" id="UP000775547"/>
    </source>
</evidence>
<feature type="domain" description="Pyrroloquinoline quinone-dependent pyranose dehydrogenase beta-propeller" evidence="2">
    <location>
        <begin position="33"/>
        <end position="359"/>
    </location>
</feature>